<evidence type="ECO:0000313" key="3">
    <source>
        <dbReference type="Proteomes" id="UP000008130"/>
    </source>
</evidence>
<dbReference type="SUPFAM" id="SSF46458">
    <property type="entry name" value="Globin-like"/>
    <property type="match status" value="1"/>
</dbReference>
<dbReference type="InterPro" id="IPR039379">
    <property type="entry name" value="Protoglobin_sensor_dom"/>
</dbReference>
<accession>F2J201</accession>
<dbReference type="EMBL" id="CP002568">
    <property type="protein sequence ID" value="ADZ68760.1"/>
    <property type="molecule type" value="Genomic_DNA"/>
</dbReference>
<gene>
    <name evidence="2" type="ordered locus">SL003B_0325</name>
</gene>
<proteinExistence type="predicted"/>
<name>F2J201_POLGS</name>
<sequence>MNSEHWAAISDFIEFLEMTPDDVRLGRRGWDAIEPQMPQVLDTFYTSRIMTGAHKAFPDFDVERLKGKQMRYWQALFAGDYGEVYRSHAIKIGHAHRQAGVSLTDYVLSYGWFLNKFAAIVRDAFADAQEGEAIISAMRKIIFLDLSIASSTYYVTFID</sequence>
<dbReference type="eggNOG" id="COG0840">
    <property type="taxonomic scope" value="Bacteria"/>
</dbReference>
<dbReference type="GO" id="GO:0019825">
    <property type="term" value="F:oxygen binding"/>
    <property type="evidence" value="ECO:0007669"/>
    <property type="project" value="InterPro"/>
</dbReference>
<dbReference type="STRING" id="991905.SL003B_0325"/>
<dbReference type="InterPro" id="IPR009050">
    <property type="entry name" value="Globin-like_sf"/>
</dbReference>
<feature type="domain" description="Globin-sensor" evidence="1">
    <location>
        <begin position="9"/>
        <end position="153"/>
    </location>
</feature>
<evidence type="ECO:0000313" key="2">
    <source>
        <dbReference type="EMBL" id="ADZ68760.1"/>
    </source>
</evidence>
<dbReference type="Pfam" id="PF11563">
    <property type="entry name" value="Protoglobin"/>
    <property type="match status" value="1"/>
</dbReference>
<dbReference type="InterPro" id="IPR044398">
    <property type="entry name" value="Globin-sensor_dom"/>
</dbReference>
<dbReference type="Gene3D" id="1.10.490.10">
    <property type="entry name" value="Globins"/>
    <property type="match status" value="1"/>
</dbReference>
<evidence type="ECO:0000259" key="1">
    <source>
        <dbReference type="Pfam" id="PF11563"/>
    </source>
</evidence>
<reference evidence="2 3" key="1">
    <citation type="journal article" date="2011" name="J. Bacteriol.">
        <title>Complete genome sequence of Polymorphum gilvum SL003B-26A1T, a crude oil-degrading bacterium from oil-polluted saline soil.</title>
        <authorList>
            <person name="Li S.G."/>
            <person name="Tang Y.Q."/>
            <person name="Nie Y."/>
            <person name="Cai M."/>
            <person name="Wu X.L."/>
        </authorList>
    </citation>
    <scope>NUCLEOTIDE SEQUENCE [LARGE SCALE GENOMIC DNA]</scope>
    <source>
        <strain evidence="3">LMG 25793 / CGMCC 1.9160 / SL003B-26A1</strain>
    </source>
</reference>
<protein>
    <submittedName>
        <fullName evidence="2">Methyl-accepting chemotaxis sensory transducer</fullName>
    </submittedName>
</protein>
<dbReference type="CDD" id="cd01068">
    <property type="entry name" value="globin_sensor"/>
    <property type="match status" value="1"/>
</dbReference>
<dbReference type="Proteomes" id="UP000008130">
    <property type="component" value="Chromosome"/>
</dbReference>
<dbReference type="KEGG" id="pgv:SL003B_0325"/>
<dbReference type="GO" id="GO:0020037">
    <property type="term" value="F:heme binding"/>
    <property type="evidence" value="ECO:0007669"/>
    <property type="project" value="InterPro"/>
</dbReference>
<dbReference type="RefSeq" id="WP_013651084.1">
    <property type="nucleotide sequence ID" value="NC_015259.1"/>
</dbReference>
<dbReference type="InterPro" id="IPR012292">
    <property type="entry name" value="Globin/Proto"/>
</dbReference>
<keyword evidence="3" id="KW-1185">Reference proteome</keyword>
<dbReference type="HOGENOM" id="CLU_1659144_0_0_5"/>
<dbReference type="AlphaFoldDB" id="F2J201"/>
<organism evidence="2 3">
    <name type="scientific">Polymorphum gilvum (strain LMG 25793 / CGMCC 1.9160 / SL003B-26A1)</name>
    <dbReference type="NCBI Taxonomy" id="991905"/>
    <lineage>
        <taxon>Bacteria</taxon>
        <taxon>Pseudomonadati</taxon>
        <taxon>Pseudomonadota</taxon>
        <taxon>Alphaproteobacteria</taxon>
        <taxon>Rhodobacterales</taxon>
        <taxon>Paracoccaceae</taxon>
        <taxon>Polymorphum</taxon>
    </lineage>
</organism>
<dbReference type="OrthoDB" id="7847752at2"/>